<keyword evidence="2" id="KW-0238">DNA-binding</keyword>
<dbReference type="EMBL" id="CP078145">
    <property type="protein sequence ID" value="QXN88539.1"/>
    <property type="molecule type" value="Genomic_DNA"/>
</dbReference>
<reference evidence="5 6" key="1">
    <citation type="submission" date="2021-07" db="EMBL/GenBank/DDBJ databases">
        <title>Whole Genome Sequence of Nocardia Iowensis.</title>
        <authorList>
            <person name="Lamm A."/>
            <person name="Collins-Fairclough A.M."/>
            <person name="Bunk B."/>
            <person name="Sproer C."/>
        </authorList>
    </citation>
    <scope>NUCLEOTIDE SEQUENCE [LARGE SCALE GENOMIC DNA]</scope>
    <source>
        <strain evidence="5 6">NRRL 5646</strain>
    </source>
</reference>
<dbReference type="InterPro" id="IPR019887">
    <property type="entry name" value="Tscrpt_reg_AsnC/Lrp_C"/>
</dbReference>
<name>A0ABX8RG02_NOCIO</name>
<dbReference type="InterPro" id="IPR019888">
    <property type="entry name" value="Tscrpt_reg_AsnC-like"/>
</dbReference>
<evidence type="ECO:0000256" key="1">
    <source>
        <dbReference type="ARBA" id="ARBA00023015"/>
    </source>
</evidence>
<organism evidence="5 6">
    <name type="scientific">Nocardia iowensis</name>
    <dbReference type="NCBI Taxonomy" id="204891"/>
    <lineage>
        <taxon>Bacteria</taxon>
        <taxon>Bacillati</taxon>
        <taxon>Actinomycetota</taxon>
        <taxon>Actinomycetes</taxon>
        <taxon>Mycobacteriales</taxon>
        <taxon>Nocardiaceae</taxon>
        <taxon>Nocardia</taxon>
    </lineage>
</organism>
<evidence type="ECO:0000256" key="2">
    <source>
        <dbReference type="ARBA" id="ARBA00023125"/>
    </source>
</evidence>
<keyword evidence="1" id="KW-0805">Transcription regulation</keyword>
<protein>
    <submittedName>
        <fullName evidence="5">Lrp/AsnC family transcriptional regulator</fullName>
    </submittedName>
</protein>
<keyword evidence="3" id="KW-0804">Transcription</keyword>
<evidence type="ECO:0000259" key="4">
    <source>
        <dbReference type="PROSITE" id="PS50956"/>
    </source>
</evidence>
<dbReference type="PROSITE" id="PS50956">
    <property type="entry name" value="HTH_ASNC_2"/>
    <property type="match status" value="1"/>
</dbReference>
<dbReference type="Proteomes" id="UP000694257">
    <property type="component" value="Chromosome"/>
</dbReference>
<dbReference type="RefSeq" id="WP_218469422.1">
    <property type="nucleotide sequence ID" value="NZ_BAABJN010000008.1"/>
</dbReference>
<proteinExistence type="predicted"/>
<dbReference type="PANTHER" id="PTHR30154:SF34">
    <property type="entry name" value="TRANSCRIPTIONAL REGULATOR AZLB"/>
    <property type="match status" value="1"/>
</dbReference>
<dbReference type="Pfam" id="PF01037">
    <property type="entry name" value="AsnC_trans_reg"/>
    <property type="match status" value="1"/>
</dbReference>
<dbReference type="SMART" id="SM00344">
    <property type="entry name" value="HTH_ASNC"/>
    <property type="match status" value="2"/>
</dbReference>
<feature type="domain" description="HTH asnC-type" evidence="4">
    <location>
        <begin position="4"/>
        <end position="47"/>
    </location>
</feature>
<keyword evidence="6" id="KW-1185">Reference proteome</keyword>
<sequence>MTTIDELDRGIVHALHIDGRAPFNRIGEVLGVSTQTVARRYRRLRAEAGLRVVGLSHLERDDHTRWLVRLGATTAAARTLAHSLARRPDTSWIKLLSGGTEILLIVRIPRQADAAHSLLLKDIPRTAGIATVSAHYVLHTYLGGPTPWRGQIAALNEQQQGQLEPRYGKPMSGRAVSSADDVLLTSLQADGRAGLAELAAATGWSPATVARRLADLRGRDEIFFDVQADDTLFGANVQALLWMSVAPGQLDQVGMELAQHPELAFVHATTGPSNLVAQAMCPDPGALHHYLTRRLGNIGAIRTLETTPVLATVKAAGRVTAELPKAARGTRRP</sequence>
<evidence type="ECO:0000313" key="5">
    <source>
        <dbReference type="EMBL" id="QXN88539.1"/>
    </source>
</evidence>
<accession>A0ABX8RG02</accession>
<gene>
    <name evidence="5" type="ORF">KV110_23375</name>
</gene>
<evidence type="ECO:0000313" key="6">
    <source>
        <dbReference type="Proteomes" id="UP000694257"/>
    </source>
</evidence>
<dbReference type="InterPro" id="IPR000485">
    <property type="entry name" value="AsnC-type_HTH_dom"/>
</dbReference>
<evidence type="ECO:0000256" key="3">
    <source>
        <dbReference type="ARBA" id="ARBA00023163"/>
    </source>
</evidence>
<dbReference type="PANTHER" id="PTHR30154">
    <property type="entry name" value="LEUCINE-RESPONSIVE REGULATORY PROTEIN"/>
    <property type="match status" value="1"/>
</dbReference>
<dbReference type="Pfam" id="PF13404">
    <property type="entry name" value="HTH_AsnC-type"/>
    <property type="match status" value="2"/>
</dbReference>